<dbReference type="AlphaFoldDB" id="A0A0F9GEX8"/>
<dbReference type="EMBL" id="LAZR01018183">
    <property type="protein sequence ID" value="KKL97374.1"/>
    <property type="molecule type" value="Genomic_DNA"/>
</dbReference>
<comment type="caution">
    <text evidence="2">The sequence shown here is derived from an EMBL/GenBank/DDBJ whole genome shotgun (WGS) entry which is preliminary data.</text>
</comment>
<proteinExistence type="predicted"/>
<gene>
    <name evidence="2" type="ORF">LCGC14_1835120</name>
</gene>
<reference evidence="2" key="1">
    <citation type="journal article" date="2015" name="Nature">
        <title>Complex archaea that bridge the gap between prokaryotes and eukaryotes.</title>
        <authorList>
            <person name="Spang A."/>
            <person name="Saw J.H."/>
            <person name="Jorgensen S.L."/>
            <person name="Zaremba-Niedzwiedzka K."/>
            <person name="Martijn J."/>
            <person name="Lind A.E."/>
            <person name="van Eijk R."/>
            <person name="Schleper C."/>
            <person name="Guy L."/>
            <person name="Ettema T.J."/>
        </authorList>
    </citation>
    <scope>NUCLEOTIDE SEQUENCE</scope>
</reference>
<evidence type="ECO:0000256" key="1">
    <source>
        <dbReference type="SAM" id="MobiDB-lite"/>
    </source>
</evidence>
<protein>
    <submittedName>
        <fullName evidence="2">Uncharacterized protein</fullName>
    </submittedName>
</protein>
<feature type="region of interest" description="Disordered" evidence="1">
    <location>
        <begin position="1"/>
        <end position="23"/>
    </location>
</feature>
<organism evidence="2">
    <name type="scientific">marine sediment metagenome</name>
    <dbReference type="NCBI Taxonomy" id="412755"/>
    <lineage>
        <taxon>unclassified sequences</taxon>
        <taxon>metagenomes</taxon>
        <taxon>ecological metagenomes</taxon>
    </lineage>
</organism>
<evidence type="ECO:0000313" key="2">
    <source>
        <dbReference type="EMBL" id="KKL97374.1"/>
    </source>
</evidence>
<accession>A0A0F9GEX8</accession>
<sequence length="83" mass="9289">MVEETPKETKEEKQKTVLQEAKDTKTSLVEASEIAEVQIAQLKDLKAEELLSGKAEVTKPEEKVEESNADYAKKALEGKIEEK</sequence>
<name>A0A0F9GEX8_9ZZZZ</name>